<name>A0A841L739_9FIRM</name>
<evidence type="ECO:0000313" key="1">
    <source>
        <dbReference type="EMBL" id="MBB6218209.1"/>
    </source>
</evidence>
<keyword evidence="2" id="KW-1185">Reference proteome</keyword>
<keyword evidence="1" id="KW-0436">Ligase</keyword>
<accession>A0A841L739</accession>
<dbReference type="RefSeq" id="WP_184312698.1">
    <property type="nucleotide sequence ID" value="NZ_JACHEN010000034.1"/>
</dbReference>
<reference evidence="1 2" key="1">
    <citation type="submission" date="2020-08" db="EMBL/GenBank/DDBJ databases">
        <title>Genomic Encyclopedia of Type Strains, Phase IV (KMG-IV): sequencing the most valuable type-strain genomes for metagenomic binning, comparative biology and taxonomic classification.</title>
        <authorList>
            <person name="Goeker M."/>
        </authorList>
    </citation>
    <scope>NUCLEOTIDE SEQUENCE [LARGE SCALE GENOMIC DNA]</scope>
    <source>
        <strain evidence="1 2">DSM 103526</strain>
    </source>
</reference>
<gene>
    <name evidence="1" type="ORF">HNQ80_004349</name>
</gene>
<organism evidence="1 2">
    <name type="scientific">Anaerosolibacter carboniphilus</name>
    <dbReference type="NCBI Taxonomy" id="1417629"/>
    <lineage>
        <taxon>Bacteria</taxon>
        <taxon>Bacillati</taxon>
        <taxon>Bacillota</taxon>
        <taxon>Clostridia</taxon>
        <taxon>Peptostreptococcales</taxon>
        <taxon>Thermotaleaceae</taxon>
        <taxon>Anaerosolibacter</taxon>
    </lineage>
</organism>
<dbReference type="EMBL" id="JACHEN010000034">
    <property type="protein sequence ID" value="MBB6218209.1"/>
    <property type="molecule type" value="Genomic_DNA"/>
</dbReference>
<protein>
    <submittedName>
        <fullName evidence="1">Glutamyl/glutaminyl-tRNA synthetase</fullName>
    </submittedName>
</protein>
<evidence type="ECO:0000313" key="2">
    <source>
        <dbReference type="Proteomes" id="UP000579281"/>
    </source>
</evidence>
<proteinExistence type="predicted"/>
<sequence length="45" mass="5370">MKKDWEFIRHMQKCSKLQKKGEAYYCSFTKKACSKEGCHFYNGSN</sequence>
<comment type="caution">
    <text evidence="1">The sequence shown here is derived from an EMBL/GenBank/DDBJ whole genome shotgun (WGS) entry which is preliminary data.</text>
</comment>
<dbReference type="AlphaFoldDB" id="A0A841L739"/>
<dbReference type="GO" id="GO:0004812">
    <property type="term" value="F:aminoacyl-tRNA ligase activity"/>
    <property type="evidence" value="ECO:0007669"/>
    <property type="project" value="UniProtKB-KW"/>
</dbReference>
<dbReference type="Proteomes" id="UP000579281">
    <property type="component" value="Unassembled WGS sequence"/>
</dbReference>
<keyword evidence="1" id="KW-0030">Aminoacyl-tRNA synthetase</keyword>